<dbReference type="InterPro" id="IPR036271">
    <property type="entry name" value="Tet_transcr_reg_TetR-rel_C_sf"/>
</dbReference>
<dbReference type="InterPro" id="IPR001647">
    <property type="entry name" value="HTH_TetR"/>
</dbReference>
<keyword evidence="4" id="KW-0804">Transcription</keyword>
<dbReference type="Pfam" id="PF00440">
    <property type="entry name" value="TetR_N"/>
    <property type="match status" value="1"/>
</dbReference>
<dbReference type="PROSITE" id="PS01081">
    <property type="entry name" value="HTH_TETR_1"/>
    <property type="match status" value="1"/>
</dbReference>
<dbReference type="SUPFAM" id="SSF48498">
    <property type="entry name" value="Tetracyclin repressor-like, C-terminal domain"/>
    <property type="match status" value="1"/>
</dbReference>
<dbReference type="Gene3D" id="1.10.357.10">
    <property type="entry name" value="Tetracycline Repressor, domain 2"/>
    <property type="match status" value="1"/>
</dbReference>
<dbReference type="Pfam" id="PF17932">
    <property type="entry name" value="TetR_C_24"/>
    <property type="match status" value="1"/>
</dbReference>
<dbReference type="InterPro" id="IPR009057">
    <property type="entry name" value="Homeodomain-like_sf"/>
</dbReference>
<dbReference type="PANTHER" id="PTHR30055">
    <property type="entry name" value="HTH-TYPE TRANSCRIPTIONAL REGULATOR RUTR"/>
    <property type="match status" value="1"/>
</dbReference>
<keyword evidence="1" id="KW-0678">Repressor</keyword>
<evidence type="ECO:0000259" key="7">
    <source>
        <dbReference type="PROSITE" id="PS50977"/>
    </source>
</evidence>
<evidence type="ECO:0000313" key="8">
    <source>
        <dbReference type="EMBL" id="MEC4720875.1"/>
    </source>
</evidence>
<evidence type="ECO:0000256" key="3">
    <source>
        <dbReference type="ARBA" id="ARBA00023125"/>
    </source>
</evidence>
<accession>A0ABU6JB43</accession>
<feature type="domain" description="HTH tetR-type" evidence="7">
    <location>
        <begin position="40"/>
        <end position="100"/>
    </location>
</feature>
<dbReference type="InterPro" id="IPR041490">
    <property type="entry name" value="KstR2_TetR_C"/>
</dbReference>
<feature type="DNA-binding region" description="H-T-H motif" evidence="5">
    <location>
        <begin position="63"/>
        <end position="82"/>
    </location>
</feature>
<evidence type="ECO:0000256" key="2">
    <source>
        <dbReference type="ARBA" id="ARBA00023015"/>
    </source>
</evidence>
<sequence>MDLQIEGQPMKKAVKPRADAHTPAPAQTSKRRSMAVDVHDQKREHILRIAEDLFYRRGFAVTTISDIVHELGVTKPFLYYYFQSKNDIFETLCWRASHACLTAMHFDALDSRPAIERLREGLHRFASANVTYFKSGTFAYREGGALQPAFLKKLRTMARRFYSELRALLEEARGDGDLEFDDAKLTSLAIGSIAGFMYTWYKPEGRLSPDEMVEEMTRILLKIAGVRVQKGSIRALKAKKARTASK</sequence>
<keyword evidence="9" id="KW-1185">Reference proteome</keyword>
<dbReference type="InterPro" id="IPR050109">
    <property type="entry name" value="HTH-type_TetR-like_transc_reg"/>
</dbReference>
<proteinExistence type="predicted"/>
<keyword evidence="2" id="KW-0805">Transcription regulation</keyword>
<dbReference type="Proteomes" id="UP001352263">
    <property type="component" value="Unassembled WGS sequence"/>
</dbReference>
<dbReference type="PRINTS" id="PR00455">
    <property type="entry name" value="HTHTETR"/>
</dbReference>
<dbReference type="PROSITE" id="PS50977">
    <property type="entry name" value="HTH_TETR_2"/>
    <property type="match status" value="1"/>
</dbReference>
<evidence type="ECO:0000256" key="4">
    <source>
        <dbReference type="ARBA" id="ARBA00023163"/>
    </source>
</evidence>
<protein>
    <submittedName>
        <fullName evidence="8">TetR/AcrR family transcriptional regulator</fullName>
    </submittedName>
</protein>
<name>A0ABU6JB43_9BURK</name>
<comment type="caution">
    <text evidence="8">The sequence shown here is derived from an EMBL/GenBank/DDBJ whole genome shotgun (WGS) entry which is preliminary data.</text>
</comment>
<organism evidence="8 9">
    <name type="scientific">Noviherbaspirillum album</name>
    <dbReference type="NCBI Taxonomy" id="3080276"/>
    <lineage>
        <taxon>Bacteria</taxon>
        <taxon>Pseudomonadati</taxon>
        <taxon>Pseudomonadota</taxon>
        <taxon>Betaproteobacteria</taxon>
        <taxon>Burkholderiales</taxon>
        <taxon>Oxalobacteraceae</taxon>
        <taxon>Noviherbaspirillum</taxon>
    </lineage>
</organism>
<dbReference type="PANTHER" id="PTHR30055:SF175">
    <property type="entry name" value="HTH-TYPE TRANSCRIPTIONAL REPRESSOR KSTR2"/>
    <property type="match status" value="1"/>
</dbReference>
<evidence type="ECO:0000256" key="6">
    <source>
        <dbReference type="SAM" id="MobiDB-lite"/>
    </source>
</evidence>
<reference evidence="8 9" key="1">
    <citation type="submission" date="2023-10" db="EMBL/GenBank/DDBJ databases">
        <title>Noviherbaspirillum sp. CPCC 100848 genome assembly.</title>
        <authorList>
            <person name="Li X.Y."/>
            <person name="Fang X.M."/>
        </authorList>
    </citation>
    <scope>NUCLEOTIDE SEQUENCE [LARGE SCALE GENOMIC DNA]</scope>
    <source>
        <strain evidence="8 9">CPCC 100848</strain>
    </source>
</reference>
<dbReference type="SUPFAM" id="SSF46689">
    <property type="entry name" value="Homeodomain-like"/>
    <property type="match status" value="1"/>
</dbReference>
<evidence type="ECO:0000256" key="5">
    <source>
        <dbReference type="PROSITE-ProRule" id="PRU00335"/>
    </source>
</evidence>
<dbReference type="RefSeq" id="WP_326507589.1">
    <property type="nucleotide sequence ID" value="NZ_JAWIIV010000014.1"/>
</dbReference>
<evidence type="ECO:0000256" key="1">
    <source>
        <dbReference type="ARBA" id="ARBA00022491"/>
    </source>
</evidence>
<keyword evidence="3 5" id="KW-0238">DNA-binding</keyword>
<evidence type="ECO:0000313" key="9">
    <source>
        <dbReference type="Proteomes" id="UP001352263"/>
    </source>
</evidence>
<dbReference type="InterPro" id="IPR023772">
    <property type="entry name" value="DNA-bd_HTH_TetR-type_CS"/>
</dbReference>
<feature type="region of interest" description="Disordered" evidence="6">
    <location>
        <begin position="1"/>
        <end position="36"/>
    </location>
</feature>
<dbReference type="EMBL" id="JAWIIV010000014">
    <property type="protein sequence ID" value="MEC4720875.1"/>
    <property type="molecule type" value="Genomic_DNA"/>
</dbReference>
<gene>
    <name evidence="8" type="ORF">RY831_17045</name>
</gene>